<accession>A0A2A6FMQ1</accession>
<dbReference type="InterPro" id="IPR036926">
    <property type="entry name" value="Thymidate_synth/dCMP_Mease_sf"/>
</dbReference>
<comment type="caution">
    <text evidence="1">The sequence shown here is derived from an EMBL/GenBank/DDBJ whole genome shotgun (WGS) entry which is preliminary data.</text>
</comment>
<evidence type="ECO:0000313" key="2">
    <source>
        <dbReference type="Proteomes" id="UP000219994"/>
    </source>
</evidence>
<reference evidence="2" key="1">
    <citation type="submission" date="2017-03" db="EMBL/GenBank/DDBJ databases">
        <authorList>
            <person name="Lund M.B."/>
        </authorList>
    </citation>
    <scope>NUCLEOTIDE SEQUENCE [LARGE SCALE GENOMIC DNA]</scope>
</reference>
<name>A0A2A6FMQ1_9MICO</name>
<organism evidence="1 2">
    <name type="scientific">Candidatus Lumbricidiphila eiseniae</name>
    <dbReference type="NCBI Taxonomy" id="1969409"/>
    <lineage>
        <taxon>Bacteria</taxon>
        <taxon>Bacillati</taxon>
        <taxon>Actinomycetota</taxon>
        <taxon>Actinomycetes</taxon>
        <taxon>Micrococcales</taxon>
        <taxon>Microbacteriaceae</taxon>
        <taxon>Candidatus Lumbricidiphila</taxon>
    </lineage>
</organism>
<protein>
    <submittedName>
        <fullName evidence="1">Uncharacterized protein</fullName>
    </submittedName>
</protein>
<sequence length="82" mass="9396">MQQLAALPRAPRASESPVTTQWIWQLHFLVRHGRLSLNVALRSNDVLWGFSGINTFEWSVLQEMMAYWVGVEIGPASFFPNH</sequence>
<proteinExistence type="predicted"/>
<dbReference type="AlphaFoldDB" id="A0A2A6FMQ1"/>
<dbReference type="Proteomes" id="UP000219994">
    <property type="component" value="Unassembled WGS sequence"/>
</dbReference>
<gene>
    <name evidence="1" type="ORF">B5766_13125</name>
</gene>
<dbReference type="Gene3D" id="3.30.572.10">
    <property type="entry name" value="Thymidylate synthase/dCMP hydroxymethylase domain"/>
    <property type="match status" value="1"/>
</dbReference>
<dbReference type="SUPFAM" id="SSF55831">
    <property type="entry name" value="Thymidylate synthase/dCMP hydroxymethylase"/>
    <property type="match status" value="1"/>
</dbReference>
<evidence type="ECO:0000313" key="1">
    <source>
        <dbReference type="EMBL" id="PDQ34164.1"/>
    </source>
</evidence>
<dbReference type="EMBL" id="NAEP01000069">
    <property type="protein sequence ID" value="PDQ34164.1"/>
    <property type="molecule type" value="Genomic_DNA"/>
</dbReference>